<dbReference type="InterPro" id="IPR030678">
    <property type="entry name" value="Peptide/Ni-bd"/>
</dbReference>
<dbReference type="Proteomes" id="UP000503336">
    <property type="component" value="Chromosome"/>
</dbReference>
<gene>
    <name evidence="5" type="ORF">G5B40_02525</name>
</gene>
<proteinExistence type="inferred from homology"/>
<dbReference type="AlphaFoldDB" id="A0A7L5BUL3"/>
<dbReference type="Pfam" id="PF00496">
    <property type="entry name" value="SBP_bac_5"/>
    <property type="match status" value="1"/>
</dbReference>
<evidence type="ECO:0000256" key="2">
    <source>
        <dbReference type="ARBA" id="ARBA00005695"/>
    </source>
</evidence>
<evidence type="ECO:0000313" key="5">
    <source>
        <dbReference type="EMBL" id="QIE54408.1"/>
    </source>
</evidence>
<keyword evidence="3" id="KW-0732">Signal</keyword>
<dbReference type="PANTHER" id="PTHR30290">
    <property type="entry name" value="PERIPLASMIC BINDING COMPONENT OF ABC TRANSPORTER"/>
    <property type="match status" value="1"/>
</dbReference>
<comment type="similarity">
    <text evidence="2">Belongs to the bacterial solute-binding protein 5 family.</text>
</comment>
<evidence type="ECO:0000259" key="4">
    <source>
        <dbReference type="Pfam" id="PF00496"/>
    </source>
</evidence>
<dbReference type="GO" id="GO:0015833">
    <property type="term" value="P:peptide transport"/>
    <property type="evidence" value="ECO:0007669"/>
    <property type="project" value="TreeGrafter"/>
</dbReference>
<dbReference type="GO" id="GO:1904680">
    <property type="term" value="F:peptide transmembrane transporter activity"/>
    <property type="evidence" value="ECO:0007669"/>
    <property type="project" value="TreeGrafter"/>
</dbReference>
<dbReference type="KEGG" id="hdh:G5B40_02525"/>
<dbReference type="SUPFAM" id="SSF53850">
    <property type="entry name" value="Periplasmic binding protein-like II"/>
    <property type="match status" value="1"/>
</dbReference>
<evidence type="ECO:0000256" key="1">
    <source>
        <dbReference type="ARBA" id="ARBA00004418"/>
    </source>
</evidence>
<evidence type="ECO:0000313" key="6">
    <source>
        <dbReference type="Proteomes" id="UP000503336"/>
    </source>
</evidence>
<dbReference type="CDD" id="cd08497">
    <property type="entry name" value="MbnE-like"/>
    <property type="match status" value="1"/>
</dbReference>
<dbReference type="PIRSF" id="PIRSF002741">
    <property type="entry name" value="MppA"/>
    <property type="match status" value="1"/>
</dbReference>
<dbReference type="GO" id="GO:0030288">
    <property type="term" value="C:outer membrane-bounded periplasmic space"/>
    <property type="evidence" value="ECO:0007669"/>
    <property type="project" value="TreeGrafter"/>
</dbReference>
<accession>A0A7L5BUL3</accession>
<dbReference type="InterPro" id="IPR039424">
    <property type="entry name" value="SBP_5"/>
</dbReference>
<dbReference type="InterPro" id="IPR000914">
    <property type="entry name" value="SBP_5_dom"/>
</dbReference>
<name>A0A7L5BUL3_9RHOB</name>
<dbReference type="InterPro" id="IPR006311">
    <property type="entry name" value="TAT_signal"/>
</dbReference>
<dbReference type="Gene3D" id="3.40.190.10">
    <property type="entry name" value="Periplasmic binding protein-like II"/>
    <property type="match status" value="1"/>
</dbReference>
<feature type="domain" description="Solute-binding protein family 5" evidence="4">
    <location>
        <begin position="121"/>
        <end position="531"/>
    </location>
</feature>
<dbReference type="Gene3D" id="3.10.105.10">
    <property type="entry name" value="Dipeptide-binding Protein, Domain 3"/>
    <property type="match status" value="1"/>
</dbReference>
<sequence>MRPERATPETDMPLTRREFASTLVASGAVAVGGAWPRPASAAEVNRSHGASLVGALKYPPEFAHFDYVNPDAPKGGVAKMGTQGDFDSFNPFIVKGDSPTGVGLIFDTLMAPSLDEGSTMYGLLAEWIEYPKDFSWASFKIREGARWHDGEPVTVADVIFSFEILTTKGHPQYRFYYANVIGARDMGDGVVRFDFDDIGNRELPHIMGQLAVLPKHWWEGREFDRSSLEPLLGSGPYRIGTFEPGRYVEYERVEDYWGGDLPVNIGRNNFDRVRYEVFLDADASFEAFKSGVLEFRRENSASNWAQQYEFPAIQKGLVKRAEVEVEGPKQVQTFAFNLRREKFQDRRVREAIGLAFDFERTNKVIYFGQYARPVSYFQGTESLTPVGAPKGAELAILEELRGQVPDEVFGPAWSPPKTDGSGRNRRQLNRATKLLKEAGYEVRDGVLTGPDGAPFEIEFLSAQDSQGRVIMPFIRNLQQLGFRATFNVVDGPQYIRRVSQDPAFDWDMIIWGVANSESPGNEQREYWGSETADRIGARNVGGVADPAVDALIDRIIFATDRADLEAASKALDRVLMWNYYMIPQLYTPFERIAWWDRFGYPDPFPPRDDGFPAVWWWDEATAAAVEDAR</sequence>
<dbReference type="GO" id="GO:0042884">
    <property type="term" value="P:microcin transport"/>
    <property type="evidence" value="ECO:0007669"/>
    <property type="project" value="TreeGrafter"/>
</dbReference>
<dbReference type="GO" id="GO:0043190">
    <property type="term" value="C:ATP-binding cassette (ABC) transporter complex"/>
    <property type="evidence" value="ECO:0007669"/>
    <property type="project" value="InterPro"/>
</dbReference>
<keyword evidence="6" id="KW-1185">Reference proteome</keyword>
<reference evidence="5 6" key="1">
    <citation type="submission" date="2020-02" db="EMBL/GenBank/DDBJ databases">
        <title>complete genome sequence of Rhodobacteraceae bacterium.</title>
        <authorList>
            <person name="Park J."/>
            <person name="Kim Y.-S."/>
            <person name="Kim K.-H."/>
        </authorList>
    </citation>
    <scope>NUCLEOTIDE SEQUENCE [LARGE SCALE GENOMIC DNA]</scope>
    <source>
        <strain evidence="5 6">RR4-56</strain>
    </source>
</reference>
<organism evidence="5 6">
    <name type="scientific">Pikeienuella piscinae</name>
    <dbReference type="NCBI Taxonomy" id="2748098"/>
    <lineage>
        <taxon>Bacteria</taxon>
        <taxon>Pseudomonadati</taxon>
        <taxon>Pseudomonadota</taxon>
        <taxon>Alphaproteobacteria</taxon>
        <taxon>Rhodobacterales</taxon>
        <taxon>Paracoccaceae</taxon>
        <taxon>Pikeienuella</taxon>
    </lineage>
</organism>
<dbReference type="PROSITE" id="PS51318">
    <property type="entry name" value="TAT"/>
    <property type="match status" value="1"/>
</dbReference>
<dbReference type="EMBL" id="CP049056">
    <property type="protein sequence ID" value="QIE54408.1"/>
    <property type="molecule type" value="Genomic_DNA"/>
</dbReference>
<protein>
    <submittedName>
        <fullName evidence="5">ABC transporter substrate-binding protein</fullName>
    </submittedName>
</protein>
<dbReference type="PANTHER" id="PTHR30290:SF64">
    <property type="entry name" value="ABC TRANSPORTER PERIPLASMIC BINDING PROTEIN"/>
    <property type="match status" value="1"/>
</dbReference>
<evidence type="ECO:0000256" key="3">
    <source>
        <dbReference type="ARBA" id="ARBA00022729"/>
    </source>
</evidence>
<comment type="subcellular location">
    <subcellularLocation>
        <location evidence="1">Periplasm</location>
    </subcellularLocation>
</comment>